<dbReference type="CDD" id="cd04301">
    <property type="entry name" value="NAT_SF"/>
    <property type="match status" value="1"/>
</dbReference>
<dbReference type="InterPro" id="IPR000182">
    <property type="entry name" value="GNAT_dom"/>
</dbReference>
<dbReference type="RefSeq" id="WP_252855365.1">
    <property type="nucleotide sequence ID" value="NZ_JAMXLR010000091.1"/>
</dbReference>
<dbReference type="Gene3D" id="3.40.630.30">
    <property type="match status" value="1"/>
</dbReference>
<keyword evidence="3" id="KW-1185">Reference proteome</keyword>
<dbReference type="InterPro" id="IPR016181">
    <property type="entry name" value="Acyl_CoA_acyltransferase"/>
</dbReference>
<sequence>MSRTIIRHCPPEKQQQALELVLQDVTPQLRAGLVDVLRPTAQQGIDVFAGLIIAEDDGKLVGAAWLQPQVGRTATLWPPILRGDITDDQTLCKLAGAAVAASRSLPVDLVQLLLDKPSTGLVPLLEELEFEKLADLEYLMHTVPRRYLGDLDPDVTFDSPAMEQQELLEQLVKTTYEQTLDCPGLEGRRNIEDVLTGYQAVGEYDPKMWYIVRWRTEPVGVLLTAPYPDGDQWEIVYVGIAPRFRGRRLGKKILAHLTSLAAQRKVEYLVVAVDAANAPALRVYEQSGYVRWAERTAYIRSIERSDAG</sequence>
<protein>
    <submittedName>
        <fullName evidence="2">GNAT family N-acetyltransferase</fullName>
    </submittedName>
</protein>
<dbReference type="AlphaFoldDB" id="A0A9X2FDU1"/>
<dbReference type="Pfam" id="PF00583">
    <property type="entry name" value="Acetyltransf_1"/>
    <property type="match status" value="1"/>
</dbReference>
<evidence type="ECO:0000313" key="3">
    <source>
        <dbReference type="Proteomes" id="UP001155241"/>
    </source>
</evidence>
<accession>A0A9X2FDU1</accession>
<comment type="caution">
    <text evidence="2">The sequence shown here is derived from an EMBL/GenBank/DDBJ whole genome shotgun (WGS) entry which is preliminary data.</text>
</comment>
<dbReference type="GO" id="GO:0016747">
    <property type="term" value="F:acyltransferase activity, transferring groups other than amino-acyl groups"/>
    <property type="evidence" value="ECO:0007669"/>
    <property type="project" value="InterPro"/>
</dbReference>
<evidence type="ECO:0000259" key="1">
    <source>
        <dbReference type="PROSITE" id="PS51186"/>
    </source>
</evidence>
<gene>
    <name evidence="2" type="ORF">NG895_25410</name>
</gene>
<name>A0A9X2FDU1_9BACT</name>
<evidence type="ECO:0000313" key="2">
    <source>
        <dbReference type="EMBL" id="MCO6047252.1"/>
    </source>
</evidence>
<dbReference type="Proteomes" id="UP001155241">
    <property type="component" value="Unassembled WGS sequence"/>
</dbReference>
<organism evidence="2 3">
    <name type="scientific">Aeoliella straminimaris</name>
    <dbReference type="NCBI Taxonomy" id="2954799"/>
    <lineage>
        <taxon>Bacteria</taxon>
        <taxon>Pseudomonadati</taxon>
        <taxon>Planctomycetota</taxon>
        <taxon>Planctomycetia</taxon>
        <taxon>Pirellulales</taxon>
        <taxon>Lacipirellulaceae</taxon>
        <taxon>Aeoliella</taxon>
    </lineage>
</organism>
<feature type="domain" description="N-acetyltransferase" evidence="1">
    <location>
        <begin position="155"/>
        <end position="308"/>
    </location>
</feature>
<reference evidence="2" key="1">
    <citation type="submission" date="2022-06" db="EMBL/GenBank/DDBJ databases">
        <title>Aeoliella straminimaris, a novel planctomycete from sediments.</title>
        <authorList>
            <person name="Vitorino I.R."/>
            <person name="Lage O.M."/>
        </authorList>
    </citation>
    <scope>NUCLEOTIDE SEQUENCE</scope>
    <source>
        <strain evidence="2">ICT_H6.2</strain>
    </source>
</reference>
<dbReference type="SUPFAM" id="SSF55729">
    <property type="entry name" value="Acyl-CoA N-acyltransferases (Nat)"/>
    <property type="match status" value="1"/>
</dbReference>
<proteinExistence type="predicted"/>
<dbReference type="PROSITE" id="PS51186">
    <property type="entry name" value="GNAT"/>
    <property type="match status" value="1"/>
</dbReference>
<dbReference type="EMBL" id="JAMXLR010000091">
    <property type="protein sequence ID" value="MCO6047252.1"/>
    <property type="molecule type" value="Genomic_DNA"/>
</dbReference>